<feature type="chain" id="PRO_5020945598" evidence="4">
    <location>
        <begin position="26"/>
        <end position="326"/>
    </location>
</feature>
<dbReference type="PANTHER" id="PTHR33376:SF7">
    <property type="entry name" value="C4-DICARBOXYLATE-BINDING PROTEIN DCTB"/>
    <property type="match status" value="1"/>
</dbReference>
<sequence>MTLHRTLTATAAAAFAMAMALPASAEIPDMTLQMAHVYNPGNIWHDTAERYAAAIKERTGGKVTVNIAPGGTTGNWQESIEALQIGTNDIVLESIGTLDRYDPLPGIEAFPYLVRDLDHFKKVYYGPIGGELFDAIEAATGFKIIGAGYRGGRKLSANRKVVSLDDLKGLKLRVPPLKMYRRTWELLGASPVPMPSTEIYTGLQQGVIDGQENPFEVIWTFKFYEHQPYVMETNHVVGAMTFIFDANRFNSLPSELQQILIEEGEKAMLWGTEQMLAREDQYRADLRGAGIEIVEPDVEAFRAAVAPIKEDFPELADWVEKINSVE</sequence>
<dbReference type="InterPro" id="IPR018389">
    <property type="entry name" value="DctP_fam"/>
</dbReference>
<evidence type="ECO:0000256" key="1">
    <source>
        <dbReference type="ARBA" id="ARBA00009023"/>
    </source>
</evidence>
<protein>
    <submittedName>
        <fullName evidence="5">Tripartite ATP-independent transporter DctP family solute receptor</fullName>
    </submittedName>
</protein>
<gene>
    <name evidence="5" type="ORF">EDC22_104300</name>
</gene>
<evidence type="ECO:0000313" key="6">
    <source>
        <dbReference type="Proteomes" id="UP000295678"/>
    </source>
</evidence>
<reference evidence="5 6" key="1">
    <citation type="submission" date="2019-03" db="EMBL/GenBank/DDBJ databases">
        <title>Genomic Encyclopedia of Type Strains, Phase IV (KMG-IV): sequencing the most valuable type-strain genomes for metagenomic binning, comparative biology and taxonomic classification.</title>
        <authorList>
            <person name="Goeker M."/>
        </authorList>
    </citation>
    <scope>NUCLEOTIDE SEQUENCE [LARGE SCALE GENOMIC DNA]</scope>
    <source>
        <strain evidence="5 6">DSM 19345</strain>
    </source>
</reference>
<dbReference type="NCBIfam" id="NF037995">
    <property type="entry name" value="TRAP_S1"/>
    <property type="match status" value="1"/>
</dbReference>
<dbReference type="EMBL" id="SMAK01000004">
    <property type="protein sequence ID" value="TCT11537.1"/>
    <property type="molecule type" value="Genomic_DNA"/>
</dbReference>
<dbReference type="NCBIfam" id="TIGR00787">
    <property type="entry name" value="dctP"/>
    <property type="match status" value="1"/>
</dbReference>
<keyword evidence="3 4" id="KW-0732">Signal</keyword>
<dbReference type="PIRSF" id="PIRSF006470">
    <property type="entry name" value="DctB"/>
    <property type="match status" value="1"/>
</dbReference>
<evidence type="ECO:0000313" key="5">
    <source>
        <dbReference type="EMBL" id="TCT11537.1"/>
    </source>
</evidence>
<dbReference type="AlphaFoldDB" id="A0A4R3MGR1"/>
<evidence type="ECO:0000256" key="2">
    <source>
        <dbReference type="ARBA" id="ARBA00022448"/>
    </source>
</evidence>
<accession>A0A4R3MGR1</accession>
<name>A0A4R3MGR1_9HYPH</name>
<dbReference type="PANTHER" id="PTHR33376">
    <property type="match status" value="1"/>
</dbReference>
<dbReference type="InterPro" id="IPR004682">
    <property type="entry name" value="TRAP_DctP"/>
</dbReference>
<dbReference type="GO" id="GO:0030288">
    <property type="term" value="C:outer membrane-bounded periplasmic space"/>
    <property type="evidence" value="ECO:0007669"/>
    <property type="project" value="InterPro"/>
</dbReference>
<feature type="signal peptide" evidence="4">
    <location>
        <begin position="1"/>
        <end position="25"/>
    </location>
</feature>
<dbReference type="Proteomes" id="UP000295678">
    <property type="component" value="Unassembled WGS sequence"/>
</dbReference>
<keyword evidence="5" id="KW-0675">Receptor</keyword>
<dbReference type="RefSeq" id="WP_132806281.1">
    <property type="nucleotide sequence ID" value="NZ_SMAK01000004.1"/>
</dbReference>
<dbReference type="Gene3D" id="3.40.190.170">
    <property type="entry name" value="Bacterial extracellular solute-binding protein, family 7"/>
    <property type="match status" value="1"/>
</dbReference>
<dbReference type="Pfam" id="PF03480">
    <property type="entry name" value="DctP"/>
    <property type="match status" value="1"/>
</dbReference>
<comment type="similarity">
    <text evidence="1">Belongs to the bacterial solute-binding protein 7 family.</text>
</comment>
<keyword evidence="6" id="KW-1185">Reference proteome</keyword>
<keyword evidence="2" id="KW-0813">Transport</keyword>
<dbReference type="OrthoDB" id="9803763at2"/>
<dbReference type="CDD" id="cd13603">
    <property type="entry name" value="PBP2_TRAP_Siap_TeaA_like"/>
    <property type="match status" value="1"/>
</dbReference>
<evidence type="ECO:0000256" key="4">
    <source>
        <dbReference type="SAM" id="SignalP"/>
    </source>
</evidence>
<organism evidence="5 6">
    <name type="scientific">Tepidamorphus gemmatus</name>
    <dbReference type="NCBI Taxonomy" id="747076"/>
    <lineage>
        <taxon>Bacteria</taxon>
        <taxon>Pseudomonadati</taxon>
        <taxon>Pseudomonadota</taxon>
        <taxon>Alphaproteobacteria</taxon>
        <taxon>Hyphomicrobiales</taxon>
        <taxon>Tepidamorphaceae</taxon>
        <taxon>Tepidamorphus</taxon>
    </lineage>
</organism>
<evidence type="ECO:0000256" key="3">
    <source>
        <dbReference type="ARBA" id="ARBA00022729"/>
    </source>
</evidence>
<dbReference type="InterPro" id="IPR038404">
    <property type="entry name" value="TRAP_DctP_sf"/>
</dbReference>
<dbReference type="GO" id="GO:0055085">
    <property type="term" value="P:transmembrane transport"/>
    <property type="evidence" value="ECO:0007669"/>
    <property type="project" value="InterPro"/>
</dbReference>
<proteinExistence type="inferred from homology"/>
<comment type="caution">
    <text evidence="5">The sequence shown here is derived from an EMBL/GenBank/DDBJ whole genome shotgun (WGS) entry which is preliminary data.</text>
</comment>